<dbReference type="AlphaFoldDB" id="A0A2H9ZXH9"/>
<evidence type="ECO:0000313" key="3">
    <source>
        <dbReference type="Proteomes" id="UP000236161"/>
    </source>
</evidence>
<organism evidence="2 3">
    <name type="scientific">Apostasia shenzhenica</name>
    <dbReference type="NCBI Taxonomy" id="1088818"/>
    <lineage>
        <taxon>Eukaryota</taxon>
        <taxon>Viridiplantae</taxon>
        <taxon>Streptophyta</taxon>
        <taxon>Embryophyta</taxon>
        <taxon>Tracheophyta</taxon>
        <taxon>Spermatophyta</taxon>
        <taxon>Magnoliopsida</taxon>
        <taxon>Liliopsida</taxon>
        <taxon>Asparagales</taxon>
        <taxon>Orchidaceae</taxon>
        <taxon>Apostasioideae</taxon>
        <taxon>Apostasia</taxon>
    </lineage>
</organism>
<sequence length="71" mass="8305">MPAYANKNAILKSSKSDPKVHETSLKYQVQWLLQWVKLQAAHFLLPRIGEFKLQTKKMLIDYMITPEIGKF</sequence>
<proteinExistence type="predicted"/>
<name>A0A2H9ZXH9_9ASPA</name>
<accession>A0A2H9ZXH9</accession>
<protein>
    <submittedName>
        <fullName evidence="2">Uncharacterized protein</fullName>
    </submittedName>
</protein>
<keyword evidence="3" id="KW-1185">Reference proteome</keyword>
<evidence type="ECO:0000256" key="1">
    <source>
        <dbReference type="SAM" id="MobiDB-lite"/>
    </source>
</evidence>
<evidence type="ECO:0000313" key="2">
    <source>
        <dbReference type="EMBL" id="PKA47999.1"/>
    </source>
</evidence>
<dbReference type="Proteomes" id="UP000236161">
    <property type="component" value="Unassembled WGS sequence"/>
</dbReference>
<gene>
    <name evidence="2" type="ORF">AXF42_Ash016347</name>
</gene>
<reference evidence="2 3" key="1">
    <citation type="journal article" date="2017" name="Nature">
        <title>The Apostasia genome and the evolution of orchids.</title>
        <authorList>
            <person name="Zhang G.Q."/>
            <person name="Liu K.W."/>
            <person name="Li Z."/>
            <person name="Lohaus R."/>
            <person name="Hsiao Y.Y."/>
            <person name="Niu S.C."/>
            <person name="Wang J.Y."/>
            <person name="Lin Y.C."/>
            <person name="Xu Q."/>
            <person name="Chen L.J."/>
            <person name="Yoshida K."/>
            <person name="Fujiwara S."/>
            <person name="Wang Z.W."/>
            <person name="Zhang Y.Q."/>
            <person name="Mitsuda N."/>
            <person name="Wang M."/>
            <person name="Liu G.H."/>
            <person name="Pecoraro L."/>
            <person name="Huang H.X."/>
            <person name="Xiao X.J."/>
            <person name="Lin M."/>
            <person name="Wu X.Y."/>
            <person name="Wu W.L."/>
            <person name="Chen Y.Y."/>
            <person name="Chang S.B."/>
            <person name="Sakamoto S."/>
            <person name="Ohme-Takagi M."/>
            <person name="Yagi M."/>
            <person name="Zeng S.J."/>
            <person name="Shen C.Y."/>
            <person name="Yeh C.M."/>
            <person name="Luo Y.B."/>
            <person name="Tsai W.C."/>
            <person name="Van de Peer Y."/>
            <person name="Liu Z.J."/>
        </authorList>
    </citation>
    <scope>NUCLEOTIDE SEQUENCE [LARGE SCALE GENOMIC DNA]</scope>
    <source>
        <strain evidence="3">cv. Shenzhen</strain>
        <tissue evidence="2">Stem</tissue>
    </source>
</reference>
<feature type="region of interest" description="Disordered" evidence="1">
    <location>
        <begin position="1"/>
        <end position="20"/>
    </location>
</feature>
<dbReference type="EMBL" id="KZ453008">
    <property type="protein sequence ID" value="PKA47999.1"/>
    <property type="molecule type" value="Genomic_DNA"/>
</dbReference>